<name>A0A0F8YTS6_9ZZZZ</name>
<dbReference type="EMBL" id="LAZR01067539">
    <property type="protein sequence ID" value="KKK51376.1"/>
    <property type="molecule type" value="Genomic_DNA"/>
</dbReference>
<organism evidence="1">
    <name type="scientific">marine sediment metagenome</name>
    <dbReference type="NCBI Taxonomy" id="412755"/>
    <lineage>
        <taxon>unclassified sequences</taxon>
        <taxon>metagenomes</taxon>
        <taxon>ecological metagenomes</taxon>
    </lineage>
</organism>
<accession>A0A0F8YTS6</accession>
<comment type="caution">
    <text evidence="1">The sequence shown here is derived from an EMBL/GenBank/DDBJ whole genome shotgun (WGS) entry which is preliminary data.</text>
</comment>
<dbReference type="AlphaFoldDB" id="A0A0F8YTS6"/>
<evidence type="ECO:0000313" key="1">
    <source>
        <dbReference type="EMBL" id="KKK51376.1"/>
    </source>
</evidence>
<sequence length="200" mass="21163">IVYWKSDLSYTVVTNGAPDWVYIYIDESAVDTLVVNAGSALLTATQFVDSATEPAWSAAKGGWYNGSDRCIFAGYSVANDIVEFFHDGDMVFFADGIENQAAVDVDLAFIDIGALILPKFTTLGIISLTESVGSVGWSWRTNGQTGAIGHACITVGSGSDTTPGFNVITDSSQIIEMKATGSDGSKIACKTEGWQFSVGI</sequence>
<protein>
    <submittedName>
        <fullName evidence="1">Uncharacterized protein</fullName>
    </submittedName>
</protein>
<feature type="non-terminal residue" evidence="1">
    <location>
        <position position="1"/>
    </location>
</feature>
<gene>
    <name evidence="1" type="ORF">LCGC14_3115560</name>
</gene>
<proteinExistence type="predicted"/>
<reference evidence="1" key="1">
    <citation type="journal article" date="2015" name="Nature">
        <title>Complex archaea that bridge the gap between prokaryotes and eukaryotes.</title>
        <authorList>
            <person name="Spang A."/>
            <person name="Saw J.H."/>
            <person name="Jorgensen S.L."/>
            <person name="Zaremba-Niedzwiedzka K."/>
            <person name="Martijn J."/>
            <person name="Lind A.E."/>
            <person name="van Eijk R."/>
            <person name="Schleper C."/>
            <person name="Guy L."/>
            <person name="Ettema T.J."/>
        </authorList>
    </citation>
    <scope>NUCLEOTIDE SEQUENCE</scope>
</reference>